<dbReference type="OrthoDB" id="3853096at2"/>
<keyword evidence="4" id="KW-0749">Sporulation</keyword>
<name>A0A4U3MLU3_9ACTN</name>
<dbReference type="Pfam" id="PF04686">
    <property type="entry name" value="SsgA"/>
    <property type="match status" value="1"/>
</dbReference>
<evidence type="ECO:0000256" key="3">
    <source>
        <dbReference type="ARBA" id="ARBA00022618"/>
    </source>
</evidence>
<sequence length="142" mass="15912">MSGERPSEASMNNAVVHCLTLYYGTQYENSVASFVRYRPTDPFFVSVDIPGHSLQIDMTRSTLSAGLNAPTESGHVLVGPSEDREWTIIRIRIPDGNELLFCTSRALVGEFLAETYQAVPMGQENEQINWDIAHSFFLHESE</sequence>
<evidence type="ECO:0000256" key="4">
    <source>
        <dbReference type="ARBA" id="ARBA00022969"/>
    </source>
</evidence>
<dbReference type="GO" id="GO:0030428">
    <property type="term" value="C:cell septum"/>
    <property type="evidence" value="ECO:0007669"/>
    <property type="project" value="UniProtKB-SubCell"/>
</dbReference>
<dbReference type="GO" id="GO:0030435">
    <property type="term" value="P:sporulation resulting in formation of a cellular spore"/>
    <property type="evidence" value="ECO:0007669"/>
    <property type="project" value="UniProtKB-KW"/>
</dbReference>
<organism evidence="7 8">
    <name type="scientific">Herbidospora galbida</name>
    <dbReference type="NCBI Taxonomy" id="2575442"/>
    <lineage>
        <taxon>Bacteria</taxon>
        <taxon>Bacillati</taxon>
        <taxon>Actinomycetota</taxon>
        <taxon>Actinomycetes</taxon>
        <taxon>Streptosporangiales</taxon>
        <taxon>Streptosporangiaceae</taxon>
        <taxon>Herbidospora</taxon>
    </lineage>
</organism>
<protein>
    <submittedName>
        <fullName evidence="7">SsgA family sporulation/cell division regulator</fullName>
    </submittedName>
</protein>
<keyword evidence="5" id="KW-0717">Septation</keyword>
<gene>
    <name evidence="7" type="ORF">FDA94_05905</name>
</gene>
<dbReference type="Gene3D" id="2.30.31.20">
    <property type="entry name" value="Sporulation-specific cell division protein SsgB"/>
    <property type="match status" value="1"/>
</dbReference>
<dbReference type="EMBL" id="SZQA01000003">
    <property type="protein sequence ID" value="TKK90525.1"/>
    <property type="molecule type" value="Genomic_DNA"/>
</dbReference>
<dbReference type="InterPro" id="IPR038658">
    <property type="entry name" value="SsgB_sf"/>
</dbReference>
<comment type="subcellular location">
    <subcellularLocation>
        <location evidence="1">Cell septum</location>
    </subcellularLocation>
</comment>
<keyword evidence="6" id="KW-0131">Cell cycle</keyword>
<evidence type="ECO:0000256" key="2">
    <source>
        <dbReference type="ARBA" id="ARBA00009323"/>
    </source>
</evidence>
<dbReference type="InterPro" id="IPR006776">
    <property type="entry name" value="SsgB"/>
</dbReference>
<keyword evidence="3 7" id="KW-0132">Cell division</keyword>
<evidence type="ECO:0000256" key="1">
    <source>
        <dbReference type="ARBA" id="ARBA00004431"/>
    </source>
</evidence>
<evidence type="ECO:0000313" key="8">
    <source>
        <dbReference type="Proteomes" id="UP000308705"/>
    </source>
</evidence>
<evidence type="ECO:0000313" key="7">
    <source>
        <dbReference type="EMBL" id="TKK90525.1"/>
    </source>
</evidence>
<comment type="caution">
    <text evidence="7">The sequence shown here is derived from an EMBL/GenBank/DDBJ whole genome shotgun (WGS) entry which is preliminary data.</text>
</comment>
<dbReference type="Proteomes" id="UP000308705">
    <property type="component" value="Unassembled WGS sequence"/>
</dbReference>
<keyword evidence="8" id="KW-1185">Reference proteome</keyword>
<comment type="similarity">
    <text evidence="2">Belongs to the SsgA family.</text>
</comment>
<accession>A0A4U3MLU3</accession>
<evidence type="ECO:0000256" key="5">
    <source>
        <dbReference type="ARBA" id="ARBA00023210"/>
    </source>
</evidence>
<reference evidence="7 8" key="1">
    <citation type="submission" date="2019-04" db="EMBL/GenBank/DDBJ databases">
        <title>Herbidospora sp. NEAU-GS14.nov., a novel actinomycete isolated from soil.</title>
        <authorList>
            <person name="Han L."/>
        </authorList>
    </citation>
    <scope>NUCLEOTIDE SEQUENCE [LARGE SCALE GENOMIC DNA]</scope>
    <source>
        <strain evidence="7 8">NEAU-GS14</strain>
    </source>
</reference>
<evidence type="ECO:0000256" key="6">
    <source>
        <dbReference type="ARBA" id="ARBA00023306"/>
    </source>
</evidence>
<dbReference type="GO" id="GO:0000917">
    <property type="term" value="P:division septum assembly"/>
    <property type="evidence" value="ECO:0007669"/>
    <property type="project" value="UniProtKB-KW"/>
</dbReference>
<proteinExistence type="inferred from homology"/>
<dbReference type="AlphaFoldDB" id="A0A4U3MLU3"/>
<dbReference type="RefSeq" id="WP_137245993.1">
    <property type="nucleotide sequence ID" value="NZ_SZQA01000003.1"/>
</dbReference>